<feature type="region of interest" description="Disordered" evidence="15">
    <location>
        <begin position="1"/>
        <end position="21"/>
    </location>
</feature>
<dbReference type="Pfam" id="PF00211">
    <property type="entry name" value="Guanylate_cyc"/>
    <property type="match status" value="1"/>
</dbReference>
<evidence type="ECO:0000256" key="2">
    <source>
        <dbReference type="ARBA" id="ARBA00004651"/>
    </source>
</evidence>
<dbReference type="GO" id="GO:0004016">
    <property type="term" value="F:adenylate cyclase activity"/>
    <property type="evidence" value="ECO:0007669"/>
    <property type="project" value="UniProtKB-ARBA"/>
</dbReference>
<evidence type="ECO:0000259" key="18">
    <source>
        <dbReference type="PROSITE" id="PS50110"/>
    </source>
</evidence>
<evidence type="ECO:0000259" key="19">
    <source>
        <dbReference type="PROSITE" id="PS50125"/>
    </source>
</evidence>
<evidence type="ECO:0000256" key="9">
    <source>
        <dbReference type="ARBA" id="ARBA00022777"/>
    </source>
</evidence>
<keyword evidence="5" id="KW-1003">Cell membrane</keyword>
<dbReference type="Gene3D" id="3.30.450.20">
    <property type="entry name" value="PAS domain"/>
    <property type="match status" value="2"/>
</dbReference>
<dbReference type="SMART" id="SM00304">
    <property type="entry name" value="HAMP"/>
    <property type="match status" value="1"/>
</dbReference>
<gene>
    <name evidence="21" type="ORF">IQ235_12290</name>
</gene>
<evidence type="ECO:0000256" key="16">
    <source>
        <dbReference type="SAM" id="Phobius"/>
    </source>
</evidence>
<dbReference type="SMART" id="SM00448">
    <property type="entry name" value="REC"/>
    <property type="match status" value="1"/>
</dbReference>
<keyword evidence="7" id="KW-0808">Transferase</keyword>
<keyword evidence="12 16" id="KW-0472">Membrane</keyword>
<keyword evidence="8 16" id="KW-0812">Transmembrane</keyword>
<dbReference type="SMART" id="SM00388">
    <property type="entry name" value="HisKA"/>
    <property type="match status" value="1"/>
</dbReference>
<feature type="domain" description="HAMP" evidence="20">
    <location>
        <begin position="383"/>
        <end position="435"/>
    </location>
</feature>
<dbReference type="InterPro" id="IPR033479">
    <property type="entry name" value="dCache_1"/>
</dbReference>
<dbReference type="PANTHER" id="PTHR43047:SF72">
    <property type="entry name" value="OSMOSENSING HISTIDINE PROTEIN KINASE SLN1"/>
    <property type="match status" value="1"/>
</dbReference>
<dbReference type="Pfam" id="PF00512">
    <property type="entry name" value="HisKA"/>
    <property type="match status" value="1"/>
</dbReference>
<dbReference type="InterPro" id="IPR005467">
    <property type="entry name" value="His_kinase_dom"/>
</dbReference>
<dbReference type="Gene3D" id="1.10.287.130">
    <property type="match status" value="1"/>
</dbReference>
<dbReference type="SMART" id="SM00044">
    <property type="entry name" value="CYCc"/>
    <property type="match status" value="1"/>
</dbReference>
<comment type="catalytic activity">
    <reaction evidence="1">
        <text>ATP + protein L-histidine = ADP + protein N-phospho-L-histidine.</text>
        <dbReference type="EC" id="2.7.13.3"/>
    </reaction>
</comment>
<dbReference type="PROSITE" id="PS50125">
    <property type="entry name" value="GUANYLATE_CYCLASE_2"/>
    <property type="match status" value="1"/>
</dbReference>
<keyword evidence="11" id="KW-0902">Two-component regulatory system</keyword>
<dbReference type="GO" id="GO:0009190">
    <property type="term" value="P:cyclic nucleotide biosynthetic process"/>
    <property type="evidence" value="ECO:0007669"/>
    <property type="project" value="InterPro"/>
</dbReference>
<dbReference type="SUPFAM" id="SSF55073">
    <property type="entry name" value="Nucleotide cyclase"/>
    <property type="match status" value="1"/>
</dbReference>
<dbReference type="InterPro" id="IPR003661">
    <property type="entry name" value="HisK_dim/P_dom"/>
</dbReference>
<dbReference type="InterPro" id="IPR029787">
    <property type="entry name" value="Nucleotide_cyclase"/>
</dbReference>
<dbReference type="InterPro" id="IPR003660">
    <property type="entry name" value="HAMP_dom"/>
</dbReference>
<evidence type="ECO:0000256" key="1">
    <source>
        <dbReference type="ARBA" id="ARBA00000085"/>
    </source>
</evidence>
<comment type="caution">
    <text evidence="21">The sequence shown here is derived from an EMBL/GenBank/DDBJ whole genome shotgun (WGS) entry which is preliminary data.</text>
</comment>
<feature type="modified residue" description="4-aspartylphosphate" evidence="14">
    <location>
        <position position="791"/>
    </location>
</feature>
<accession>A0A928Z9C6</accession>
<proteinExistence type="inferred from homology"/>
<dbReference type="SUPFAM" id="SSF52172">
    <property type="entry name" value="CheY-like"/>
    <property type="match status" value="1"/>
</dbReference>
<dbReference type="SMART" id="SM00387">
    <property type="entry name" value="HATPase_c"/>
    <property type="match status" value="1"/>
</dbReference>
<keyword evidence="22" id="KW-1185">Reference proteome</keyword>
<dbReference type="GO" id="GO:0009927">
    <property type="term" value="F:histidine phosphotransfer kinase activity"/>
    <property type="evidence" value="ECO:0007669"/>
    <property type="project" value="TreeGrafter"/>
</dbReference>
<dbReference type="Pfam" id="PF00072">
    <property type="entry name" value="Response_reg"/>
    <property type="match status" value="1"/>
</dbReference>
<dbReference type="InterPro" id="IPR036097">
    <property type="entry name" value="HisK_dim/P_sf"/>
</dbReference>
<dbReference type="InterPro" id="IPR003594">
    <property type="entry name" value="HATPase_dom"/>
</dbReference>
<dbReference type="SUPFAM" id="SSF47384">
    <property type="entry name" value="Homodimeric domain of signal transducing histidine kinase"/>
    <property type="match status" value="1"/>
</dbReference>
<dbReference type="FunFam" id="3.30.565.10:FF:000010">
    <property type="entry name" value="Sensor histidine kinase RcsC"/>
    <property type="match status" value="1"/>
</dbReference>
<evidence type="ECO:0000256" key="5">
    <source>
        <dbReference type="ARBA" id="ARBA00022475"/>
    </source>
</evidence>
<evidence type="ECO:0000256" key="12">
    <source>
        <dbReference type="ARBA" id="ARBA00023136"/>
    </source>
</evidence>
<dbReference type="GO" id="GO:0005886">
    <property type="term" value="C:plasma membrane"/>
    <property type="evidence" value="ECO:0007669"/>
    <property type="project" value="UniProtKB-SubCell"/>
</dbReference>
<evidence type="ECO:0000256" key="11">
    <source>
        <dbReference type="ARBA" id="ARBA00023012"/>
    </source>
</evidence>
<evidence type="ECO:0000256" key="10">
    <source>
        <dbReference type="ARBA" id="ARBA00022989"/>
    </source>
</evidence>
<feature type="domain" description="Guanylate cyclase" evidence="19">
    <location>
        <begin position="898"/>
        <end position="1024"/>
    </location>
</feature>
<dbReference type="InterPro" id="IPR036890">
    <property type="entry name" value="HATPase_C_sf"/>
</dbReference>
<dbReference type="SUPFAM" id="SSF158472">
    <property type="entry name" value="HAMP domain-like"/>
    <property type="match status" value="1"/>
</dbReference>
<sequence length="1142" mass="126511">MADRHSSADSSSKLQHPPSKLPRKSALSLQTVLIVPFILQIFAAVGLTGWLSLRNGQKAVNEAIGQLGNSVTDRIDGHVENYLNTPHLFHQINDASIRNGGLDLDDFESLQTKFRSLIQIDEAVDYIYFGNEYGDFLGVQELPDGNTVLKVRDPQTEPERVIYNLDEFGTPIEQVKSKKYDPRTRPWYKAAKQRGEPTWSPIFPSAHLGVLQITPVIPISTPEGEFRGALGTNLILSQIGEFLAELDIGKSGVAFTIERSGDLVASSTDEEYLIETEAGEEERVSAVNARSPLVAATTAQLFDRTADLATVQTSQQFAYSQDGERYLVQVTPFEDGRGLDWLIVVTIPESDFMAQINANTRTTIALCAAALAVATGVGILAARWVTRPILQLNAAAASIARGEWEATVGSTHTQEVGELAKSFEQMAHRLQSSFTTLEEKNAQLQHLDKLKDEFLANTSHELRTPLNGTIGIVESMLDGATGPLSDLQRQNLQMVAGSGRRLSNLVNDILDFSKLKHKNIELQLKPIYLRDIIDIVLTLSQSLVGSKDLQLVNAISPELPPVEADENRLQQILYNLVGNAIKFTQKGFVGISAEQISFGGSNLLAVTISDTGIGIAQDKLDRVFASFEQADGSTAREYGGTGLGLTVSKQLVELHGGEISVRSIVDVGSQFTFTLPVSQQSYRVVTPRELPGVSRVLDSQQEGRRDDRIVLLDRNEISNSNHSLTHRSEIENNRSHRPRFKILTVDDEPINLQVLVNYLAPEYYDVTQASNGMEAIALIENGYKPDLVLLDVMMPKMTGYEVCGHLRQIYSTNELPILMLTAKNQVNDLVEALNMGANDYLTKPVNKQELLARIQTHLKLASIYTAYGRFVPHQFLEILQKESILEVRLGDEVQKNMSVLFSDIRDFTSLSEQMTPTDNFRFINSYLSTMEPAILDNHGFIDKYIGDAIMALFGESADDAVRAGIMMLRQLQDYNQNRRKSGYEPIRVGIGINTGDLMLGTVGCERRMDGTVISDAVNLASRLEGLTKQYGVPLLISQNTFLELQNVEDYQIRLVDRVNVKGKTKQVSVFEVFDADAPSLRKGKATTKTLFEQAIVFHHMQAFEEAAEQFKVCVQQVPEDTIARAYLALCQNQLELTARSAS</sequence>
<evidence type="ECO:0000256" key="13">
    <source>
        <dbReference type="ARBA" id="ARBA00074306"/>
    </source>
</evidence>
<feature type="transmembrane region" description="Helical" evidence="16">
    <location>
        <begin position="27"/>
        <end position="51"/>
    </location>
</feature>
<dbReference type="PANTHER" id="PTHR43047">
    <property type="entry name" value="TWO-COMPONENT HISTIDINE PROTEIN KINASE"/>
    <property type="match status" value="1"/>
</dbReference>
<dbReference type="Gene3D" id="3.30.70.1230">
    <property type="entry name" value="Nucleotide cyclase"/>
    <property type="match status" value="1"/>
</dbReference>
<evidence type="ECO:0000256" key="6">
    <source>
        <dbReference type="ARBA" id="ARBA00022553"/>
    </source>
</evidence>
<dbReference type="PROSITE" id="PS50110">
    <property type="entry name" value="RESPONSE_REGULATORY"/>
    <property type="match status" value="1"/>
</dbReference>
<feature type="transmembrane region" description="Helical" evidence="16">
    <location>
        <begin position="363"/>
        <end position="385"/>
    </location>
</feature>
<comment type="subcellular location">
    <subcellularLocation>
        <location evidence="2">Cell membrane</location>
        <topology evidence="2">Multi-pass membrane protein</topology>
    </subcellularLocation>
</comment>
<evidence type="ECO:0000313" key="22">
    <source>
        <dbReference type="Proteomes" id="UP000621799"/>
    </source>
</evidence>
<dbReference type="Gene3D" id="3.30.565.10">
    <property type="entry name" value="Histidine kinase-like ATPase, C-terminal domain"/>
    <property type="match status" value="1"/>
</dbReference>
<evidence type="ECO:0000256" key="8">
    <source>
        <dbReference type="ARBA" id="ARBA00022692"/>
    </source>
</evidence>
<dbReference type="PROSITE" id="PS50109">
    <property type="entry name" value="HIS_KIN"/>
    <property type="match status" value="1"/>
</dbReference>
<evidence type="ECO:0000313" key="21">
    <source>
        <dbReference type="EMBL" id="MBE9041559.1"/>
    </source>
</evidence>
<dbReference type="CDD" id="cd16922">
    <property type="entry name" value="HATPase_EvgS-ArcB-TorS-like"/>
    <property type="match status" value="1"/>
</dbReference>
<dbReference type="EMBL" id="JADEXN010000212">
    <property type="protein sequence ID" value="MBE9041559.1"/>
    <property type="molecule type" value="Genomic_DNA"/>
</dbReference>
<dbReference type="Gene3D" id="1.10.8.500">
    <property type="entry name" value="HAMP domain in histidine kinase"/>
    <property type="match status" value="1"/>
</dbReference>
<dbReference type="Pfam" id="PF00672">
    <property type="entry name" value="HAMP"/>
    <property type="match status" value="1"/>
</dbReference>
<evidence type="ECO:0000256" key="7">
    <source>
        <dbReference type="ARBA" id="ARBA00022679"/>
    </source>
</evidence>
<dbReference type="Pfam" id="PF02518">
    <property type="entry name" value="HATPase_c"/>
    <property type="match status" value="1"/>
</dbReference>
<keyword evidence="6 14" id="KW-0597">Phosphoprotein</keyword>
<protein>
    <recommendedName>
        <fullName evidence="13">Circadian input-output histidine kinase CikA</fullName>
        <ecNumber evidence="4">2.7.13.3</ecNumber>
    </recommendedName>
</protein>
<evidence type="ECO:0000256" key="4">
    <source>
        <dbReference type="ARBA" id="ARBA00012438"/>
    </source>
</evidence>
<evidence type="ECO:0000256" key="3">
    <source>
        <dbReference type="ARBA" id="ARBA00006402"/>
    </source>
</evidence>
<dbReference type="AlphaFoldDB" id="A0A928Z9C6"/>
<dbReference type="PROSITE" id="PS50885">
    <property type="entry name" value="HAMP"/>
    <property type="match status" value="1"/>
</dbReference>
<name>A0A928Z9C6_9CYAN</name>
<dbReference type="SUPFAM" id="SSF55874">
    <property type="entry name" value="ATPase domain of HSP90 chaperone/DNA topoisomerase II/histidine kinase"/>
    <property type="match status" value="1"/>
</dbReference>
<evidence type="ECO:0000256" key="14">
    <source>
        <dbReference type="PROSITE-ProRule" id="PRU00169"/>
    </source>
</evidence>
<comment type="similarity">
    <text evidence="3">In the N-terminal section; belongs to the phytochrome family.</text>
</comment>
<feature type="domain" description="Response regulatory" evidence="18">
    <location>
        <begin position="741"/>
        <end position="858"/>
    </location>
</feature>
<dbReference type="GO" id="GO:0000155">
    <property type="term" value="F:phosphorelay sensor kinase activity"/>
    <property type="evidence" value="ECO:0007669"/>
    <property type="project" value="InterPro"/>
</dbReference>
<reference evidence="21" key="1">
    <citation type="submission" date="2020-10" db="EMBL/GenBank/DDBJ databases">
        <authorList>
            <person name="Castelo-Branco R."/>
            <person name="Eusebio N."/>
            <person name="Adriana R."/>
            <person name="Vieira A."/>
            <person name="Brugerolle De Fraissinette N."/>
            <person name="Rezende De Castro R."/>
            <person name="Schneider M.P."/>
            <person name="Vasconcelos V."/>
            <person name="Leao P.N."/>
        </authorList>
    </citation>
    <scope>NUCLEOTIDE SEQUENCE</scope>
    <source>
        <strain evidence="21">LEGE 11467</strain>
    </source>
</reference>
<dbReference type="InterPro" id="IPR001789">
    <property type="entry name" value="Sig_transdc_resp-reg_receiver"/>
</dbReference>
<dbReference type="CDD" id="cd00082">
    <property type="entry name" value="HisKA"/>
    <property type="match status" value="1"/>
</dbReference>
<keyword evidence="9" id="KW-0418">Kinase</keyword>
<keyword evidence="10 16" id="KW-1133">Transmembrane helix</keyword>
<dbReference type="CDD" id="cd06225">
    <property type="entry name" value="HAMP"/>
    <property type="match status" value="1"/>
</dbReference>
<dbReference type="Proteomes" id="UP000621799">
    <property type="component" value="Unassembled WGS sequence"/>
</dbReference>
<dbReference type="Pfam" id="PF02743">
    <property type="entry name" value="dCache_1"/>
    <property type="match status" value="1"/>
</dbReference>
<dbReference type="InterPro" id="IPR004358">
    <property type="entry name" value="Sig_transdc_His_kin-like_C"/>
</dbReference>
<dbReference type="InterPro" id="IPR001054">
    <property type="entry name" value="A/G_cyclase"/>
</dbReference>
<evidence type="ECO:0000256" key="15">
    <source>
        <dbReference type="SAM" id="MobiDB-lite"/>
    </source>
</evidence>
<dbReference type="InterPro" id="IPR011006">
    <property type="entry name" value="CheY-like_superfamily"/>
</dbReference>
<dbReference type="CDD" id="cd07302">
    <property type="entry name" value="CHD"/>
    <property type="match status" value="1"/>
</dbReference>
<organism evidence="21 22">
    <name type="scientific">Zarconia navalis LEGE 11467</name>
    <dbReference type="NCBI Taxonomy" id="1828826"/>
    <lineage>
        <taxon>Bacteria</taxon>
        <taxon>Bacillati</taxon>
        <taxon>Cyanobacteriota</taxon>
        <taxon>Cyanophyceae</taxon>
        <taxon>Oscillatoriophycideae</taxon>
        <taxon>Oscillatoriales</taxon>
        <taxon>Oscillatoriales incertae sedis</taxon>
        <taxon>Zarconia</taxon>
        <taxon>Zarconia navalis</taxon>
    </lineage>
</organism>
<feature type="domain" description="Histidine kinase" evidence="17">
    <location>
        <begin position="457"/>
        <end position="679"/>
    </location>
</feature>
<evidence type="ECO:0000259" key="17">
    <source>
        <dbReference type="PROSITE" id="PS50109"/>
    </source>
</evidence>
<evidence type="ECO:0000259" key="20">
    <source>
        <dbReference type="PROSITE" id="PS50885"/>
    </source>
</evidence>
<dbReference type="PRINTS" id="PR00344">
    <property type="entry name" value="BCTRLSENSOR"/>
</dbReference>
<dbReference type="Gene3D" id="3.40.50.2300">
    <property type="match status" value="1"/>
</dbReference>
<dbReference type="EC" id="2.7.13.3" evidence="4"/>